<evidence type="ECO:0000256" key="7">
    <source>
        <dbReference type="ARBA" id="ARBA00042761"/>
    </source>
</evidence>
<keyword evidence="1" id="KW-0540">Nuclease</keyword>
<dbReference type="GO" id="GO:0003676">
    <property type="term" value="F:nucleic acid binding"/>
    <property type="evidence" value="ECO:0007669"/>
    <property type="project" value="InterPro"/>
</dbReference>
<protein>
    <recommendedName>
        <fullName evidence="6">3'-5' exonuclease</fullName>
    </recommendedName>
    <alternativeName>
        <fullName evidence="7">Werner Syndrome-like exonuclease</fullName>
    </alternativeName>
</protein>
<evidence type="ECO:0000256" key="4">
    <source>
        <dbReference type="ARBA" id="ARBA00022839"/>
    </source>
</evidence>
<dbReference type="RefSeq" id="WP_205722201.1">
    <property type="nucleotide sequence ID" value="NZ_CP070608.1"/>
</dbReference>
<evidence type="ECO:0000256" key="2">
    <source>
        <dbReference type="ARBA" id="ARBA00022723"/>
    </source>
</evidence>
<dbReference type="PANTHER" id="PTHR13620:SF109">
    <property type="entry name" value="3'-5' EXONUCLEASE"/>
    <property type="match status" value="1"/>
</dbReference>
<evidence type="ECO:0000256" key="3">
    <source>
        <dbReference type="ARBA" id="ARBA00022801"/>
    </source>
</evidence>
<dbReference type="AlphaFoldDB" id="A0A975A1M7"/>
<keyword evidence="10" id="KW-1185">Reference proteome</keyword>
<feature type="domain" description="3'-5' exonuclease" evidence="8">
    <location>
        <begin position="23"/>
        <end position="192"/>
    </location>
</feature>
<reference evidence="9" key="1">
    <citation type="submission" date="2021-02" db="EMBL/GenBank/DDBJ databases">
        <title>Fulvivirga sp. S481 isolated from sea water.</title>
        <authorList>
            <person name="Bae S.S."/>
            <person name="Baek K."/>
        </authorList>
    </citation>
    <scope>NUCLEOTIDE SEQUENCE</scope>
    <source>
        <strain evidence="9">S481</strain>
    </source>
</reference>
<dbReference type="SMART" id="SM00474">
    <property type="entry name" value="35EXOc"/>
    <property type="match status" value="1"/>
</dbReference>
<dbReference type="CDD" id="cd06141">
    <property type="entry name" value="WRN_exo"/>
    <property type="match status" value="1"/>
</dbReference>
<keyword evidence="3" id="KW-0378">Hydrolase</keyword>
<organism evidence="9 10">
    <name type="scientific">Fulvivirga lutea</name>
    <dbReference type="NCBI Taxonomy" id="2810512"/>
    <lineage>
        <taxon>Bacteria</taxon>
        <taxon>Pseudomonadati</taxon>
        <taxon>Bacteroidota</taxon>
        <taxon>Cytophagia</taxon>
        <taxon>Cytophagales</taxon>
        <taxon>Fulvivirgaceae</taxon>
        <taxon>Fulvivirga</taxon>
    </lineage>
</organism>
<dbReference type="Gene3D" id="3.30.420.10">
    <property type="entry name" value="Ribonuclease H-like superfamily/Ribonuclease H"/>
    <property type="match status" value="1"/>
</dbReference>
<keyword evidence="5" id="KW-0460">Magnesium</keyword>
<sequence length="198" mass="22502">MFAATINNDEINELELERFEGNITVVEDVEALKKVVAILQKESALGFDTESKPAFKKGEYNHISLLQFSTENEAYLIRVNKTGITPELKRLLESEKITKVGVALRDDIKDLRKLSPMNPKGFAELNHLVKEIGIESNGLRKLTAIILGFRISKNAQVSNWEKEELTEKQIYYAATDAWVCIKMYNKLVKQGWLEAVSK</sequence>
<dbReference type="GO" id="GO:0046872">
    <property type="term" value="F:metal ion binding"/>
    <property type="evidence" value="ECO:0007669"/>
    <property type="project" value="UniProtKB-KW"/>
</dbReference>
<accession>A0A975A1M7</accession>
<dbReference type="GO" id="GO:0006139">
    <property type="term" value="P:nucleobase-containing compound metabolic process"/>
    <property type="evidence" value="ECO:0007669"/>
    <property type="project" value="InterPro"/>
</dbReference>
<evidence type="ECO:0000313" key="10">
    <source>
        <dbReference type="Proteomes" id="UP000662783"/>
    </source>
</evidence>
<dbReference type="PANTHER" id="PTHR13620">
    <property type="entry name" value="3-5 EXONUCLEASE"/>
    <property type="match status" value="1"/>
</dbReference>
<dbReference type="KEGG" id="fuv:JR347_00980"/>
<dbReference type="SUPFAM" id="SSF53098">
    <property type="entry name" value="Ribonuclease H-like"/>
    <property type="match status" value="1"/>
</dbReference>
<keyword evidence="2" id="KW-0479">Metal-binding</keyword>
<evidence type="ECO:0000313" key="9">
    <source>
        <dbReference type="EMBL" id="QSE97692.1"/>
    </source>
</evidence>
<evidence type="ECO:0000259" key="8">
    <source>
        <dbReference type="SMART" id="SM00474"/>
    </source>
</evidence>
<evidence type="ECO:0000256" key="5">
    <source>
        <dbReference type="ARBA" id="ARBA00022842"/>
    </source>
</evidence>
<dbReference type="InterPro" id="IPR051132">
    <property type="entry name" value="3-5_Exonuclease_domain"/>
</dbReference>
<dbReference type="InterPro" id="IPR036397">
    <property type="entry name" value="RNaseH_sf"/>
</dbReference>
<dbReference type="EMBL" id="CP070608">
    <property type="protein sequence ID" value="QSE97692.1"/>
    <property type="molecule type" value="Genomic_DNA"/>
</dbReference>
<dbReference type="Pfam" id="PF01612">
    <property type="entry name" value="DNA_pol_A_exo1"/>
    <property type="match status" value="1"/>
</dbReference>
<keyword evidence="4 9" id="KW-0269">Exonuclease</keyword>
<evidence type="ECO:0000256" key="1">
    <source>
        <dbReference type="ARBA" id="ARBA00022722"/>
    </source>
</evidence>
<evidence type="ECO:0000256" key="6">
    <source>
        <dbReference type="ARBA" id="ARBA00040531"/>
    </source>
</evidence>
<dbReference type="InterPro" id="IPR012337">
    <property type="entry name" value="RNaseH-like_sf"/>
</dbReference>
<dbReference type="GO" id="GO:0008408">
    <property type="term" value="F:3'-5' exonuclease activity"/>
    <property type="evidence" value="ECO:0007669"/>
    <property type="project" value="InterPro"/>
</dbReference>
<gene>
    <name evidence="9" type="ORF">JR347_00980</name>
</gene>
<dbReference type="InterPro" id="IPR002562">
    <property type="entry name" value="3'-5'_exonuclease_dom"/>
</dbReference>
<name>A0A975A1M7_9BACT</name>
<dbReference type="Proteomes" id="UP000662783">
    <property type="component" value="Chromosome"/>
</dbReference>
<proteinExistence type="predicted"/>